<sequence>MIVHASMAFAEYVRISVGCCMFKDLTQHGRSHICSWLQEGPAAPGGDAELYLIILHSSLFCFFSCVLSRLRQQDYHTIQLSDHLGVTGECDSIGCLLKPSTYTVMYAPLIPMHNVRGVLSQGTNQPAAPWVRAQARTGPRILAVHMRHPRYQTPRMRFPAVTIV</sequence>
<dbReference type="AlphaFoldDB" id="A0A2J5I352"/>
<proteinExistence type="predicted"/>
<name>A0A2J5I352_9EURO</name>
<dbReference type="Proteomes" id="UP000235023">
    <property type="component" value="Unassembled WGS sequence"/>
</dbReference>
<evidence type="ECO:0000313" key="1">
    <source>
        <dbReference type="EMBL" id="PLN84285.1"/>
    </source>
</evidence>
<protein>
    <submittedName>
        <fullName evidence="1">Uncharacterized protein</fullName>
    </submittedName>
</protein>
<gene>
    <name evidence="1" type="ORF">BDW42DRAFT_44356</name>
</gene>
<keyword evidence="2" id="KW-1185">Reference proteome</keyword>
<evidence type="ECO:0000313" key="2">
    <source>
        <dbReference type="Proteomes" id="UP000235023"/>
    </source>
</evidence>
<organism evidence="1 2">
    <name type="scientific">Aspergillus taichungensis</name>
    <dbReference type="NCBI Taxonomy" id="482145"/>
    <lineage>
        <taxon>Eukaryota</taxon>
        <taxon>Fungi</taxon>
        <taxon>Dikarya</taxon>
        <taxon>Ascomycota</taxon>
        <taxon>Pezizomycotina</taxon>
        <taxon>Eurotiomycetes</taxon>
        <taxon>Eurotiomycetidae</taxon>
        <taxon>Eurotiales</taxon>
        <taxon>Aspergillaceae</taxon>
        <taxon>Aspergillus</taxon>
        <taxon>Aspergillus subgen. Circumdati</taxon>
    </lineage>
</organism>
<accession>A0A2J5I352</accession>
<reference evidence="2" key="1">
    <citation type="submission" date="2017-12" db="EMBL/GenBank/DDBJ databases">
        <authorList>
            <consortium name="DOE Joint Genome Institute"/>
            <person name="Mondo S.J."/>
            <person name="Kjaerbolling I."/>
            <person name="Vesth T.C."/>
            <person name="Frisvad J.C."/>
            <person name="Nybo J.L."/>
            <person name="Theobald S."/>
            <person name="Kuo A."/>
            <person name="Bowyer P."/>
            <person name="Matsuda Y."/>
            <person name="Lyhne E.K."/>
            <person name="Kogle M.E."/>
            <person name="Clum A."/>
            <person name="Lipzen A."/>
            <person name="Salamov A."/>
            <person name="Ngan C.Y."/>
            <person name="Daum C."/>
            <person name="Chiniquy J."/>
            <person name="Barry K."/>
            <person name="LaButti K."/>
            <person name="Haridas S."/>
            <person name="Simmons B.A."/>
            <person name="Magnuson J.K."/>
            <person name="Mortensen U.H."/>
            <person name="Larsen T.O."/>
            <person name="Grigoriev I.V."/>
            <person name="Baker S.E."/>
            <person name="Andersen M.R."/>
            <person name="Nordberg H.P."/>
            <person name="Cantor M.N."/>
            <person name="Hua S.X."/>
        </authorList>
    </citation>
    <scope>NUCLEOTIDE SEQUENCE [LARGE SCALE GENOMIC DNA]</scope>
    <source>
        <strain evidence="2">IBT 19404</strain>
    </source>
</reference>
<dbReference type="EMBL" id="KZ559512">
    <property type="protein sequence ID" value="PLN84285.1"/>
    <property type="molecule type" value="Genomic_DNA"/>
</dbReference>